<sequence>MEIDWVAFSLLTALFILIIILFVAIRRRTNRHSSSNSTPSSPTPGKLPTVETKSRFPNALHPTPLHHAPEGSQELLHKKLSQISLQKTLSSRTGGSALSLVGIPRDERARIEREKLEEGVVLVSPSKAVASRASAGDLARFDFEVGGGGEYEQGWGSEENEDGERGGMMCRDTRGCSKHKKGRTATVDKLNAKDS</sequence>
<organism evidence="1 2">
    <name type="scientific">Neophaeococcomyces mojaviensis</name>
    <dbReference type="NCBI Taxonomy" id="3383035"/>
    <lineage>
        <taxon>Eukaryota</taxon>
        <taxon>Fungi</taxon>
        <taxon>Dikarya</taxon>
        <taxon>Ascomycota</taxon>
        <taxon>Pezizomycotina</taxon>
        <taxon>Eurotiomycetes</taxon>
        <taxon>Chaetothyriomycetidae</taxon>
        <taxon>Chaetothyriales</taxon>
        <taxon>Chaetothyriales incertae sedis</taxon>
        <taxon>Neophaeococcomyces</taxon>
    </lineage>
</organism>
<name>A0ACC3A0Y4_9EURO</name>
<evidence type="ECO:0000313" key="2">
    <source>
        <dbReference type="Proteomes" id="UP001172386"/>
    </source>
</evidence>
<gene>
    <name evidence="1" type="ORF">H2198_007091</name>
</gene>
<dbReference type="Proteomes" id="UP001172386">
    <property type="component" value="Unassembled WGS sequence"/>
</dbReference>
<dbReference type="EMBL" id="JAPDRQ010000142">
    <property type="protein sequence ID" value="KAJ9653744.1"/>
    <property type="molecule type" value="Genomic_DNA"/>
</dbReference>
<keyword evidence="2" id="KW-1185">Reference proteome</keyword>
<accession>A0ACC3A0Y4</accession>
<comment type="caution">
    <text evidence="1">The sequence shown here is derived from an EMBL/GenBank/DDBJ whole genome shotgun (WGS) entry which is preliminary data.</text>
</comment>
<protein>
    <submittedName>
        <fullName evidence="1">Uncharacterized protein</fullName>
    </submittedName>
</protein>
<reference evidence="1" key="1">
    <citation type="submission" date="2022-10" db="EMBL/GenBank/DDBJ databases">
        <title>Culturing micro-colonial fungi from biological soil crusts in the Mojave desert and describing Neophaeococcomyces mojavensis, and introducing the new genera and species Taxawa tesnikishii.</title>
        <authorList>
            <person name="Kurbessoian T."/>
            <person name="Stajich J.E."/>
        </authorList>
    </citation>
    <scope>NUCLEOTIDE SEQUENCE</scope>
    <source>
        <strain evidence="1">JES_112</strain>
    </source>
</reference>
<evidence type="ECO:0000313" key="1">
    <source>
        <dbReference type="EMBL" id="KAJ9653744.1"/>
    </source>
</evidence>
<proteinExistence type="predicted"/>